<dbReference type="PROSITE" id="PS50033">
    <property type="entry name" value="UBX"/>
    <property type="match status" value="1"/>
</dbReference>
<evidence type="ECO:0000259" key="2">
    <source>
        <dbReference type="PROSITE" id="PS50033"/>
    </source>
</evidence>
<name>E4XH53_OIKDI</name>
<dbReference type="Proteomes" id="UP000001307">
    <property type="component" value="Unassembled WGS sequence"/>
</dbReference>
<dbReference type="Gene3D" id="3.10.20.90">
    <property type="entry name" value="Phosphatidylinositol 3-kinase Catalytic Subunit, Chain A, domain 1"/>
    <property type="match status" value="1"/>
</dbReference>
<dbReference type="AlphaFoldDB" id="E4XH53"/>
<dbReference type="SUPFAM" id="SSF54236">
    <property type="entry name" value="Ubiquitin-like"/>
    <property type="match status" value="1"/>
</dbReference>
<keyword evidence="4" id="KW-1185">Reference proteome</keyword>
<dbReference type="InterPro" id="IPR029071">
    <property type="entry name" value="Ubiquitin-like_domsf"/>
</dbReference>
<dbReference type="Pfam" id="PF00789">
    <property type="entry name" value="UBX"/>
    <property type="match status" value="1"/>
</dbReference>
<keyword evidence="1" id="KW-0175">Coiled coil</keyword>
<dbReference type="OrthoDB" id="25887at2759"/>
<dbReference type="InterPro" id="IPR001012">
    <property type="entry name" value="UBX_dom"/>
</dbReference>
<evidence type="ECO:0000256" key="1">
    <source>
        <dbReference type="SAM" id="Coils"/>
    </source>
</evidence>
<dbReference type="EMBL" id="FN653050">
    <property type="protein sequence ID" value="CBY10001.1"/>
    <property type="molecule type" value="Genomic_DNA"/>
</dbReference>
<feature type="domain" description="UBX" evidence="2">
    <location>
        <begin position="101"/>
        <end position="173"/>
    </location>
</feature>
<proteinExistence type="predicted"/>
<gene>
    <name evidence="3" type="ORF">GSOID_T00010819001</name>
</gene>
<evidence type="ECO:0000313" key="3">
    <source>
        <dbReference type="EMBL" id="CBY10001.1"/>
    </source>
</evidence>
<sequence>MLKLRESKEAKEVRMKSEIDKMNREIAKLKLNNDLKSSGLEKYKRGLEKMHDVLAEHDMEYQILEQHVEKKAQQGGERLGGDSAKNSVISPQVVRFPKVKEDAPKTKVKLRLISGESKVLEVNTDEKVETIKKFLAQFCSNDFLMMSGFPMHPLDSEKTIEEAKLINGSIVQKLQ</sequence>
<dbReference type="InParanoid" id="E4XH53"/>
<organism evidence="3">
    <name type="scientific">Oikopleura dioica</name>
    <name type="common">Tunicate</name>
    <dbReference type="NCBI Taxonomy" id="34765"/>
    <lineage>
        <taxon>Eukaryota</taxon>
        <taxon>Metazoa</taxon>
        <taxon>Chordata</taxon>
        <taxon>Tunicata</taxon>
        <taxon>Appendicularia</taxon>
        <taxon>Copelata</taxon>
        <taxon>Oikopleuridae</taxon>
        <taxon>Oikopleura</taxon>
    </lineage>
</organism>
<protein>
    <recommendedName>
        <fullName evidence="2">UBX domain-containing protein</fullName>
    </recommendedName>
</protein>
<evidence type="ECO:0000313" key="4">
    <source>
        <dbReference type="Proteomes" id="UP000001307"/>
    </source>
</evidence>
<reference evidence="3" key="1">
    <citation type="journal article" date="2010" name="Science">
        <title>Plasticity of animal genome architecture unmasked by rapid evolution of a pelagic tunicate.</title>
        <authorList>
            <person name="Denoeud F."/>
            <person name="Henriet S."/>
            <person name="Mungpakdee S."/>
            <person name="Aury J.M."/>
            <person name="Da Silva C."/>
            <person name="Brinkmann H."/>
            <person name="Mikhaleva J."/>
            <person name="Olsen L.C."/>
            <person name="Jubin C."/>
            <person name="Canestro C."/>
            <person name="Bouquet J.M."/>
            <person name="Danks G."/>
            <person name="Poulain J."/>
            <person name="Campsteijn C."/>
            <person name="Adamski M."/>
            <person name="Cross I."/>
            <person name="Yadetie F."/>
            <person name="Muffato M."/>
            <person name="Louis A."/>
            <person name="Butcher S."/>
            <person name="Tsagkogeorga G."/>
            <person name="Konrad A."/>
            <person name="Singh S."/>
            <person name="Jensen M.F."/>
            <person name="Cong E.H."/>
            <person name="Eikeseth-Otteraa H."/>
            <person name="Noel B."/>
            <person name="Anthouard V."/>
            <person name="Porcel B.M."/>
            <person name="Kachouri-Lafond R."/>
            <person name="Nishino A."/>
            <person name="Ugolini M."/>
            <person name="Chourrout P."/>
            <person name="Nishida H."/>
            <person name="Aasland R."/>
            <person name="Huzurbazar S."/>
            <person name="Westhof E."/>
            <person name="Delsuc F."/>
            <person name="Lehrach H."/>
            <person name="Reinhardt R."/>
            <person name="Weissenbach J."/>
            <person name="Roy S.W."/>
            <person name="Artiguenave F."/>
            <person name="Postlethwait J.H."/>
            <person name="Manak J.R."/>
            <person name="Thompson E.M."/>
            <person name="Jaillon O."/>
            <person name="Du Pasquier L."/>
            <person name="Boudinot P."/>
            <person name="Liberles D.A."/>
            <person name="Volff J.N."/>
            <person name="Philippe H."/>
            <person name="Lenhard B."/>
            <person name="Roest Crollius H."/>
            <person name="Wincker P."/>
            <person name="Chourrout D."/>
        </authorList>
    </citation>
    <scope>NUCLEOTIDE SEQUENCE [LARGE SCALE GENOMIC DNA]</scope>
</reference>
<accession>E4XH53</accession>
<feature type="coiled-coil region" evidence="1">
    <location>
        <begin position="5"/>
        <end position="74"/>
    </location>
</feature>